<evidence type="ECO:0000313" key="2">
    <source>
        <dbReference type="EMBL" id="CAI9152451.1"/>
    </source>
</evidence>
<evidence type="ECO:0000256" key="1">
    <source>
        <dbReference type="SAM" id="MobiDB-lite"/>
    </source>
</evidence>
<dbReference type="Proteomes" id="UP001176941">
    <property type="component" value="Chromosome 1"/>
</dbReference>
<organism evidence="2 3">
    <name type="scientific">Rangifer tarandus platyrhynchus</name>
    <name type="common">Svalbard reindeer</name>
    <dbReference type="NCBI Taxonomy" id="3082113"/>
    <lineage>
        <taxon>Eukaryota</taxon>
        <taxon>Metazoa</taxon>
        <taxon>Chordata</taxon>
        <taxon>Craniata</taxon>
        <taxon>Vertebrata</taxon>
        <taxon>Euteleostomi</taxon>
        <taxon>Mammalia</taxon>
        <taxon>Eutheria</taxon>
        <taxon>Laurasiatheria</taxon>
        <taxon>Artiodactyla</taxon>
        <taxon>Ruminantia</taxon>
        <taxon>Pecora</taxon>
        <taxon>Cervidae</taxon>
        <taxon>Odocoileinae</taxon>
        <taxon>Rangifer</taxon>
    </lineage>
</organism>
<proteinExistence type="predicted"/>
<dbReference type="EMBL" id="OX459937">
    <property type="protein sequence ID" value="CAI9152451.1"/>
    <property type="molecule type" value="Genomic_DNA"/>
</dbReference>
<feature type="region of interest" description="Disordered" evidence="1">
    <location>
        <begin position="1"/>
        <end position="132"/>
    </location>
</feature>
<gene>
    <name evidence="2" type="ORF">MRATA1EN1_LOCUS1413</name>
</gene>
<evidence type="ECO:0000313" key="3">
    <source>
        <dbReference type="Proteomes" id="UP001176941"/>
    </source>
</evidence>
<feature type="compositionally biased region" description="Gly residues" evidence="1">
    <location>
        <begin position="33"/>
        <end position="44"/>
    </location>
</feature>
<keyword evidence="3" id="KW-1185">Reference proteome</keyword>
<reference evidence="2" key="1">
    <citation type="submission" date="2023-04" db="EMBL/GenBank/DDBJ databases">
        <authorList>
            <consortium name="ELIXIR-Norway"/>
        </authorList>
    </citation>
    <scope>NUCLEOTIDE SEQUENCE [LARGE SCALE GENOMIC DNA]</scope>
</reference>
<name>A0ABN8XWC3_RANTA</name>
<protein>
    <recommendedName>
        <fullName evidence="4">Collagen alpha-1(I) chain-like</fullName>
    </recommendedName>
</protein>
<evidence type="ECO:0008006" key="4">
    <source>
        <dbReference type="Google" id="ProtNLM"/>
    </source>
</evidence>
<accession>A0ABN8XWC3</accession>
<sequence>MRGPKAPQVPGEGGAKEEDGAAPGGTHLRAASRGGGRPGRGEGAAGSPARRGTVLGARRARAPPAGFQVAQSAGGSRPPGPAPHPAHRSSGAARIGPPLHSPQSGDPRRALRPRWGSPLRFGSAGAPSRERG</sequence>